<sequence length="97" mass="11252">MLIVNINMLTKATILLVNDALNMAGRDNMLFLTKFTRQRSFNMYTKHSVSSLLEMAYPLHKRHQELIRDLLDPRCDAFCKGLDFSEVIMAQCLVPEF</sequence>
<accession>A0A251SAT3</accession>
<proteinExistence type="predicted"/>
<reference evidence="2" key="1">
    <citation type="journal article" date="2017" name="Nature">
        <title>The sunflower genome provides insights into oil metabolism, flowering and Asterid evolution.</title>
        <authorList>
            <person name="Badouin H."/>
            <person name="Gouzy J."/>
            <person name="Grassa C.J."/>
            <person name="Murat F."/>
            <person name="Staton S.E."/>
            <person name="Cottret L."/>
            <person name="Lelandais-Briere C."/>
            <person name="Owens G.L."/>
            <person name="Carrere S."/>
            <person name="Mayjonade B."/>
            <person name="Legrand L."/>
            <person name="Gill N."/>
            <person name="Kane N.C."/>
            <person name="Bowers J.E."/>
            <person name="Hubner S."/>
            <person name="Bellec A."/>
            <person name="Berard A."/>
            <person name="Berges H."/>
            <person name="Blanchet N."/>
            <person name="Boniface M.C."/>
            <person name="Brunel D."/>
            <person name="Catrice O."/>
            <person name="Chaidir N."/>
            <person name="Claudel C."/>
            <person name="Donnadieu C."/>
            <person name="Faraut T."/>
            <person name="Fievet G."/>
            <person name="Helmstetter N."/>
            <person name="King M."/>
            <person name="Knapp S.J."/>
            <person name="Lai Z."/>
            <person name="Le Paslier M.C."/>
            <person name="Lippi Y."/>
            <person name="Lorenzon L."/>
            <person name="Mandel J.R."/>
            <person name="Marage G."/>
            <person name="Marchand G."/>
            <person name="Marquand E."/>
            <person name="Bret-Mestries E."/>
            <person name="Morien E."/>
            <person name="Nambeesan S."/>
            <person name="Nguyen T."/>
            <person name="Pegot-Espagnet P."/>
            <person name="Pouilly N."/>
            <person name="Raftis F."/>
            <person name="Sallet E."/>
            <person name="Schiex T."/>
            <person name="Thomas J."/>
            <person name="Vandecasteele C."/>
            <person name="Vares D."/>
            <person name="Vear F."/>
            <person name="Vautrin S."/>
            <person name="Crespi M."/>
            <person name="Mangin B."/>
            <person name="Burke J.M."/>
            <person name="Salse J."/>
            <person name="Munos S."/>
            <person name="Vincourt P."/>
            <person name="Rieseberg L.H."/>
            <person name="Langlade N.B."/>
        </authorList>
    </citation>
    <scope>NUCLEOTIDE SEQUENCE [LARGE SCALE GENOMIC DNA]</scope>
    <source>
        <strain evidence="2">cv. SF193</strain>
    </source>
</reference>
<organism evidence="1 2">
    <name type="scientific">Helianthus annuus</name>
    <name type="common">Common sunflower</name>
    <dbReference type="NCBI Taxonomy" id="4232"/>
    <lineage>
        <taxon>Eukaryota</taxon>
        <taxon>Viridiplantae</taxon>
        <taxon>Streptophyta</taxon>
        <taxon>Embryophyta</taxon>
        <taxon>Tracheophyta</taxon>
        <taxon>Spermatophyta</taxon>
        <taxon>Magnoliopsida</taxon>
        <taxon>eudicotyledons</taxon>
        <taxon>Gunneridae</taxon>
        <taxon>Pentapetalae</taxon>
        <taxon>asterids</taxon>
        <taxon>campanulids</taxon>
        <taxon>Asterales</taxon>
        <taxon>Asteraceae</taxon>
        <taxon>Asteroideae</taxon>
        <taxon>Heliantheae alliance</taxon>
        <taxon>Heliantheae</taxon>
        <taxon>Helianthus</taxon>
    </lineage>
</organism>
<gene>
    <name evidence="1" type="ORF">HannXRQ_Chr15g0488911</name>
</gene>
<evidence type="ECO:0000313" key="1">
    <source>
        <dbReference type="EMBL" id="OTF95967.1"/>
    </source>
</evidence>
<dbReference type="Proteomes" id="UP000215914">
    <property type="component" value="Chromosome 15"/>
</dbReference>
<keyword evidence="2" id="KW-1185">Reference proteome</keyword>
<dbReference type="AlphaFoldDB" id="A0A251SAT3"/>
<dbReference type="EMBL" id="CM007904">
    <property type="protein sequence ID" value="OTF95967.1"/>
    <property type="molecule type" value="Genomic_DNA"/>
</dbReference>
<dbReference type="InParanoid" id="A0A251SAT3"/>
<name>A0A251SAT3_HELAN</name>
<evidence type="ECO:0000313" key="2">
    <source>
        <dbReference type="Proteomes" id="UP000215914"/>
    </source>
</evidence>
<protein>
    <submittedName>
        <fullName evidence="1">Uncharacterized protein</fullName>
    </submittedName>
</protein>